<keyword evidence="3" id="KW-1185">Reference proteome</keyword>
<gene>
    <name evidence="2" type="ORF">FWK35_00023959</name>
</gene>
<dbReference type="EMBL" id="VUJU01008933">
    <property type="protein sequence ID" value="KAF0723962.1"/>
    <property type="molecule type" value="Genomic_DNA"/>
</dbReference>
<dbReference type="GO" id="GO:0004197">
    <property type="term" value="F:cysteine-type endopeptidase activity"/>
    <property type="evidence" value="ECO:0007669"/>
    <property type="project" value="TreeGrafter"/>
</dbReference>
<protein>
    <submittedName>
        <fullName evidence="2">Legumain-like</fullName>
    </submittedName>
</protein>
<dbReference type="PANTHER" id="PTHR12000">
    <property type="entry name" value="HEMOGLOBINASE FAMILY MEMBER"/>
    <property type="match status" value="1"/>
</dbReference>
<evidence type="ECO:0000313" key="3">
    <source>
        <dbReference type="Proteomes" id="UP000478052"/>
    </source>
</evidence>
<proteinExistence type="inferred from homology"/>
<dbReference type="GO" id="GO:0051603">
    <property type="term" value="P:proteolysis involved in protein catabolic process"/>
    <property type="evidence" value="ECO:0007669"/>
    <property type="project" value="TreeGrafter"/>
</dbReference>
<dbReference type="InterPro" id="IPR046427">
    <property type="entry name" value="Legumain_prodom_sf"/>
</dbReference>
<name>A0A6G0W9U7_APHCR</name>
<evidence type="ECO:0000313" key="2">
    <source>
        <dbReference type="EMBL" id="KAF0723962.1"/>
    </source>
</evidence>
<dbReference type="Pfam" id="PF01650">
    <property type="entry name" value="Peptidase_C13"/>
    <property type="match status" value="1"/>
</dbReference>
<evidence type="ECO:0000256" key="1">
    <source>
        <dbReference type="ARBA" id="ARBA00009941"/>
    </source>
</evidence>
<dbReference type="Gene3D" id="3.40.50.1460">
    <property type="match status" value="1"/>
</dbReference>
<dbReference type="AlphaFoldDB" id="A0A6G0W9U7"/>
<dbReference type="GO" id="GO:0005773">
    <property type="term" value="C:vacuole"/>
    <property type="evidence" value="ECO:0007669"/>
    <property type="project" value="GOC"/>
</dbReference>
<dbReference type="PIRSF" id="PIRSF019663">
    <property type="entry name" value="Legumain"/>
    <property type="match status" value="1"/>
</dbReference>
<dbReference type="OrthoDB" id="192611at2759"/>
<accession>A0A6G0W9U7</accession>
<dbReference type="PANTHER" id="PTHR12000:SF42">
    <property type="entry name" value="LEGUMAIN"/>
    <property type="match status" value="1"/>
</dbReference>
<sequence length="278" mass="31439">MLLYIASCDAGSMFDGILREDTNILAITASGPRENAYACYCGFDLSPSYYTCLGSLFSVKWMEDLDESALSKSSKQLSIFNDYREVRTNVTKSNIMMYGDFEIGSEKLSSFIGYHENSDEVSRRDLHEREIQYQLAHGKLSVPEFLKLSTELRQNNKGYESGETLQNKIENPDEISHRLCVQKHLLGGGKGEAGHQECIGDYGEPNYLKLNLSVFPCYRSILNQITESCFSLPKNPYVLDKIKIFANMCVVDNQIHQMICNIIIKSCSDVLDNIINVQ</sequence>
<dbReference type="Proteomes" id="UP000478052">
    <property type="component" value="Unassembled WGS sequence"/>
</dbReference>
<dbReference type="GO" id="GO:0006624">
    <property type="term" value="P:vacuolar protein processing"/>
    <property type="evidence" value="ECO:0007669"/>
    <property type="project" value="TreeGrafter"/>
</dbReference>
<comment type="similarity">
    <text evidence="1">Belongs to the peptidase C13 family.</text>
</comment>
<organism evidence="2 3">
    <name type="scientific">Aphis craccivora</name>
    <name type="common">Cowpea aphid</name>
    <dbReference type="NCBI Taxonomy" id="307492"/>
    <lineage>
        <taxon>Eukaryota</taxon>
        <taxon>Metazoa</taxon>
        <taxon>Ecdysozoa</taxon>
        <taxon>Arthropoda</taxon>
        <taxon>Hexapoda</taxon>
        <taxon>Insecta</taxon>
        <taxon>Pterygota</taxon>
        <taxon>Neoptera</taxon>
        <taxon>Paraneoptera</taxon>
        <taxon>Hemiptera</taxon>
        <taxon>Sternorrhyncha</taxon>
        <taxon>Aphidomorpha</taxon>
        <taxon>Aphidoidea</taxon>
        <taxon>Aphididae</taxon>
        <taxon>Aphidini</taxon>
        <taxon>Aphis</taxon>
        <taxon>Aphis</taxon>
    </lineage>
</organism>
<dbReference type="InterPro" id="IPR001096">
    <property type="entry name" value="Peptidase_C13"/>
</dbReference>
<dbReference type="Gene3D" id="1.10.132.130">
    <property type="match status" value="1"/>
</dbReference>
<comment type="caution">
    <text evidence="2">The sequence shown here is derived from an EMBL/GenBank/DDBJ whole genome shotgun (WGS) entry which is preliminary data.</text>
</comment>
<reference evidence="2 3" key="1">
    <citation type="submission" date="2019-08" db="EMBL/GenBank/DDBJ databases">
        <title>Whole genome of Aphis craccivora.</title>
        <authorList>
            <person name="Voronova N.V."/>
            <person name="Shulinski R.S."/>
            <person name="Bandarenka Y.V."/>
            <person name="Zhorov D.G."/>
            <person name="Warner D."/>
        </authorList>
    </citation>
    <scope>NUCLEOTIDE SEQUENCE [LARGE SCALE GENOMIC DNA]</scope>
    <source>
        <strain evidence="2">180601</strain>
        <tissue evidence="2">Whole Body</tissue>
    </source>
</reference>